<feature type="domain" description="Autotransporter" evidence="1">
    <location>
        <begin position="891"/>
        <end position="1177"/>
    </location>
</feature>
<comment type="caution">
    <text evidence="2">The sequence shown here is derived from an EMBL/GenBank/DDBJ whole genome shotgun (WGS) entry which is preliminary data.</text>
</comment>
<gene>
    <name evidence="2" type="ORF">C1I89_17330</name>
</gene>
<dbReference type="Proteomes" id="UP000235994">
    <property type="component" value="Unassembled WGS sequence"/>
</dbReference>
<keyword evidence="3" id="KW-1185">Reference proteome</keyword>
<organism evidence="2 3">
    <name type="scientific">Achromobacter pulmonis</name>
    <dbReference type="NCBI Taxonomy" id="1389932"/>
    <lineage>
        <taxon>Bacteria</taxon>
        <taxon>Pseudomonadati</taxon>
        <taxon>Pseudomonadota</taxon>
        <taxon>Betaproteobacteria</taxon>
        <taxon>Burkholderiales</taxon>
        <taxon>Alcaligenaceae</taxon>
        <taxon>Achromobacter</taxon>
    </lineage>
</organism>
<evidence type="ECO:0000313" key="3">
    <source>
        <dbReference type="Proteomes" id="UP000235994"/>
    </source>
</evidence>
<dbReference type="InterPro" id="IPR036709">
    <property type="entry name" value="Autotransporte_beta_dom_sf"/>
</dbReference>
<dbReference type="SUPFAM" id="SSF103515">
    <property type="entry name" value="Autotransporter"/>
    <property type="match status" value="1"/>
</dbReference>
<evidence type="ECO:0000259" key="1">
    <source>
        <dbReference type="PROSITE" id="PS51208"/>
    </source>
</evidence>
<dbReference type="InterPro" id="IPR005546">
    <property type="entry name" value="Autotransporte_beta"/>
</dbReference>
<sequence>MPTTLLRFILYQTECSTQGCARMAFWDAGTTTRPSIGMDVLTARFSSGLDSSRLLDLRAGDARLSPSCPIPLMSRTSRFTRPLLAASIAALPLSGHALDIVPIKNKNGQTAFEARFFGPGDGPFAVFDEGPGEYSTFTLSPEQKRKIVSGLELWAEIVTLRPGHVPPVLHIGTYDEANAGAMSPDAPVAGRDTLTTRLLAAMARDGGPEPNGHANIAVGRLDFDELEHVPSQLPRDPSRLDFSGVMFHELGHALGIHSGVQDDLEGSPTPRFGERLNQWSEHLRDDNGNPARAGQAIMCSQCDHPYSADAFDVRKDQGYFSGRHVDDVLAGAMPGLPVRMLSAGVLDEDYMSHIELRNSLMSHQDYRNYTNFMEAELAAMQDMGLQLDRRNFFGFSIYGDGLTLDNRNPYAARNAAGTAYVPGAYNTATLGLGLHIYGERNRVTQSADLLSAGDGGAGIRVDGSANTLAIAPGVRVHGNGWNGRGIMFSYGRDQVLIQRGDVQALGRDGIALAFDFGNNSMGSASEYRGSYIRETEDGPLPLLPELEGPLARRVDISGSVAGRRAAIYMSDNALVGEINVLRGASIQGDIVSLYGRVDEQGRQRLTSLNFGRQADAQGRALDAPDAGFTFRYDGNIQGIRNLRVGLAGGQTSLNGEHRLYSLDIAPGATLSGNSRYTMNDAGAFRNRGTLSPGNSFGSIAIAGNYVQESTGRLVLETNASGGRDTLTVSGLASVAGELHVALQPDWYADGWTVRSAELFQPARQEGDFDVLVASIASPTLLVDTRDDAGSPQGYAWSVMRGSDAYSQFARSGNGAALGRALGQASSGQQLPLRDLYRSLDFSRMDGADVATALEQLGPGAYGALTADAIQRDHRVGALLGTRGLFTALPATRPSGWQAFVQPYGYHATQDRREGLASHRTSETGVLVGLERNTRQDWTYGLNLSISELDSTSRSPHNGKGSSTAFQLGVHTRYQAAQDPRLHFAAYARAGAEQGRMKRGVGFSDYQASHDSDWNGASFNAGLATAYAWPLNRAVSVGPVLGLDYVHAYRPGVDESGPAASRLNLSSLKADSLQSSLGLMARSDWQLKNARRLQGYMAVTWEHEWLSRYATQQARFAASPGIAFGQRIAVGAPDAMGLRAGLDFAPQPNVAVRASVATRLFSPGQQDVGADVSVSWAF</sequence>
<proteinExistence type="predicted"/>
<dbReference type="GO" id="GO:0019867">
    <property type="term" value="C:outer membrane"/>
    <property type="evidence" value="ECO:0007669"/>
    <property type="project" value="InterPro"/>
</dbReference>
<protein>
    <submittedName>
        <fullName evidence="2">Autotransporter outer membrane beta-barrel domain-containing protein</fullName>
    </submittedName>
</protein>
<dbReference type="InterPro" id="IPR011050">
    <property type="entry name" value="Pectin_lyase_fold/virulence"/>
</dbReference>
<dbReference type="PROSITE" id="PS51208">
    <property type="entry name" value="AUTOTRANSPORTER"/>
    <property type="match status" value="1"/>
</dbReference>
<dbReference type="InterPro" id="IPR006315">
    <property type="entry name" value="OM_autotransptr_brl_dom"/>
</dbReference>
<dbReference type="AlphaFoldDB" id="A0A2N8KH62"/>
<accession>A0A2N8KH62</accession>
<dbReference type="Pfam" id="PF03797">
    <property type="entry name" value="Autotransporter"/>
    <property type="match status" value="1"/>
</dbReference>
<dbReference type="SUPFAM" id="SSF51126">
    <property type="entry name" value="Pectin lyase-like"/>
    <property type="match status" value="1"/>
</dbReference>
<evidence type="ECO:0000313" key="2">
    <source>
        <dbReference type="EMBL" id="PND32786.1"/>
    </source>
</evidence>
<dbReference type="Gene3D" id="2.40.128.130">
    <property type="entry name" value="Autotransporter beta-domain"/>
    <property type="match status" value="1"/>
</dbReference>
<dbReference type="EMBL" id="POQS01000004">
    <property type="protein sequence ID" value="PND32786.1"/>
    <property type="molecule type" value="Genomic_DNA"/>
</dbReference>
<dbReference type="NCBIfam" id="TIGR01414">
    <property type="entry name" value="autotrans_barl"/>
    <property type="match status" value="1"/>
</dbReference>
<reference evidence="2 3" key="1">
    <citation type="submission" date="2018-01" db="EMBL/GenBank/DDBJ databases">
        <title>The draft genome of an aniline degradation strain ANB-1.</title>
        <authorList>
            <person name="Zhang L."/>
            <person name="Jiang J."/>
        </authorList>
    </citation>
    <scope>NUCLEOTIDE SEQUENCE [LARGE SCALE GENOMIC DNA]</scope>
    <source>
        <strain evidence="2 3">ANB-1</strain>
    </source>
</reference>
<dbReference type="SMART" id="SM00869">
    <property type="entry name" value="Autotransporter"/>
    <property type="match status" value="1"/>
</dbReference>
<name>A0A2N8KH62_9BURK</name>